<dbReference type="NCBIfam" id="NF005928">
    <property type="entry name" value="PRK07945.1"/>
    <property type="match status" value="1"/>
</dbReference>
<dbReference type="Gene3D" id="3.20.20.140">
    <property type="entry name" value="Metal-dependent hydrolases"/>
    <property type="match status" value="1"/>
</dbReference>
<dbReference type="InterPro" id="IPR047967">
    <property type="entry name" value="PolX_PHP"/>
</dbReference>
<organism evidence="3 4">
    <name type="scientific">Virgisporangium aurantiacum</name>
    <dbReference type="NCBI Taxonomy" id="175570"/>
    <lineage>
        <taxon>Bacteria</taxon>
        <taxon>Bacillati</taxon>
        <taxon>Actinomycetota</taxon>
        <taxon>Actinomycetes</taxon>
        <taxon>Micromonosporales</taxon>
        <taxon>Micromonosporaceae</taxon>
        <taxon>Virgisporangium</taxon>
    </lineage>
</organism>
<dbReference type="InterPro" id="IPR027421">
    <property type="entry name" value="DNA_pol_lamdba_lyase_dom_sf"/>
</dbReference>
<dbReference type="SUPFAM" id="SSF47802">
    <property type="entry name" value="DNA polymerase beta, N-terminal domain-like"/>
    <property type="match status" value="1"/>
</dbReference>
<dbReference type="PANTHER" id="PTHR36928">
    <property type="entry name" value="PHOSPHATASE YCDX-RELATED"/>
    <property type="match status" value="1"/>
</dbReference>
<keyword evidence="4" id="KW-1185">Reference proteome</keyword>
<dbReference type="InterPro" id="IPR016195">
    <property type="entry name" value="Pol/histidinol_Pase-like"/>
</dbReference>
<evidence type="ECO:0000256" key="1">
    <source>
        <dbReference type="SAM" id="MobiDB-lite"/>
    </source>
</evidence>
<dbReference type="GO" id="GO:0005829">
    <property type="term" value="C:cytosol"/>
    <property type="evidence" value="ECO:0007669"/>
    <property type="project" value="TreeGrafter"/>
</dbReference>
<feature type="region of interest" description="Disordered" evidence="1">
    <location>
        <begin position="247"/>
        <end position="288"/>
    </location>
</feature>
<dbReference type="GO" id="GO:0008270">
    <property type="term" value="F:zinc ion binding"/>
    <property type="evidence" value="ECO:0007669"/>
    <property type="project" value="TreeGrafter"/>
</dbReference>
<dbReference type="Proteomes" id="UP000612585">
    <property type="component" value="Unassembled WGS sequence"/>
</dbReference>
<dbReference type="PANTHER" id="PTHR36928:SF1">
    <property type="entry name" value="PHOSPHATASE YCDX-RELATED"/>
    <property type="match status" value="1"/>
</dbReference>
<dbReference type="InterPro" id="IPR017078">
    <property type="entry name" value="UCP036978_PHPhdr"/>
</dbReference>
<dbReference type="InterPro" id="IPR010996">
    <property type="entry name" value="HHH_MUS81"/>
</dbReference>
<evidence type="ECO:0000313" key="3">
    <source>
        <dbReference type="EMBL" id="GIJ59881.1"/>
    </source>
</evidence>
<protein>
    <submittedName>
        <fullName evidence="3">PHP domain-containing protein</fullName>
    </submittedName>
</protein>
<dbReference type="SUPFAM" id="SSF89550">
    <property type="entry name" value="PHP domain-like"/>
    <property type="match status" value="1"/>
</dbReference>
<dbReference type="InterPro" id="IPR050243">
    <property type="entry name" value="PHP_phosphatase"/>
</dbReference>
<dbReference type="Gene3D" id="1.10.150.110">
    <property type="entry name" value="DNA polymerase beta, N-terminal domain-like"/>
    <property type="match status" value="1"/>
</dbReference>
<feature type="domain" description="Polymerase/histidinol phosphatase N-terminal" evidence="2">
    <location>
        <begin position="104"/>
        <end position="189"/>
    </location>
</feature>
<evidence type="ECO:0000313" key="4">
    <source>
        <dbReference type="Proteomes" id="UP000612585"/>
    </source>
</evidence>
<dbReference type="AlphaFoldDB" id="A0A8J3Z9I8"/>
<accession>A0A8J3Z9I8</accession>
<dbReference type="CDD" id="cd07436">
    <property type="entry name" value="PHP_PolX"/>
    <property type="match status" value="1"/>
</dbReference>
<dbReference type="GO" id="GO:0042578">
    <property type="term" value="F:phosphoric ester hydrolase activity"/>
    <property type="evidence" value="ECO:0007669"/>
    <property type="project" value="TreeGrafter"/>
</dbReference>
<dbReference type="RefSeq" id="WP_204003223.1">
    <property type="nucleotide sequence ID" value="NZ_BOPG01000049.1"/>
</dbReference>
<dbReference type="SMART" id="SM00481">
    <property type="entry name" value="POLIIIAc"/>
    <property type="match status" value="1"/>
</dbReference>
<dbReference type="Pfam" id="PF02811">
    <property type="entry name" value="PHP"/>
    <property type="match status" value="1"/>
</dbReference>
<dbReference type="InterPro" id="IPR004013">
    <property type="entry name" value="PHP_dom"/>
</dbReference>
<gene>
    <name evidence="3" type="ORF">Vau01_073970</name>
</gene>
<reference evidence="3" key="1">
    <citation type="submission" date="2021-01" db="EMBL/GenBank/DDBJ databases">
        <title>Whole genome shotgun sequence of Virgisporangium aurantiacum NBRC 16421.</title>
        <authorList>
            <person name="Komaki H."/>
            <person name="Tamura T."/>
        </authorList>
    </citation>
    <scope>NUCLEOTIDE SEQUENCE</scope>
    <source>
        <strain evidence="3">NBRC 16421</strain>
    </source>
</reference>
<comment type="caution">
    <text evidence="3">The sequence shown here is derived from an EMBL/GenBank/DDBJ whole genome shotgun (WGS) entry which is preliminary data.</text>
</comment>
<name>A0A8J3Z9I8_9ACTN</name>
<dbReference type="InterPro" id="IPR003141">
    <property type="entry name" value="Pol/His_phosphatase_N"/>
</dbReference>
<dbReference type="EMBL" id="BOPG01000049">
    <property type="protein sequence ID" value="GIJ59881.1"/>
    <property type="molecule type" value="Genomic_DNA"/>
</dbReference>
<sequence>MANRDPVADLRRIAFLLERAHEATYRVRAFRGAATSLASVPTEEIAARAAAGTLTQIAGVGAVTARCVVESLAGEEPVYLRRLVDTAGTDLDEATAALRAALKGDCHSHSDWSDGGSPIEEMVAAAIELGHEYLVLTDHSPRLTVARGLDADRLRKQLDVVAAINDGLAGVPLERPFRLLTGIEVDILADGGLDQEDELLARLDVVVGSVHSGLKDDAAVMTRRMVKALENPHLDILGHCTGRLLPRSEQPATSAAPPDPEAAAKEKEKRGGRGGERGRRGGGNGRAESTFDADAVFATAAGHDKAIEINSRPERLDPPKRLLRKALEAGCRFTIDTDAHAPGQLDWQRFGCERAIACAVPPERIVNTWSLDDLLAWTRGHEGG</sequence>
<feature type="compositionally biased region" description="Basic and acidic residues" evidence="1">
    <location>
        <begin position="262"/>
        <end position="279"/>
    </location>
</feature>
<evidence type="ECO:0000259" key="2">
    <source>
        <dbReference type="SMART" id="SM00481"/>
    </source>
</evidence>
<proteinExistence type="predicted"/>
<dbReference type="Pfam" id="PF14716">
    <property type="entry name" value="HHH_8"/>
    <property type="match status" value="1"/>
</dbReference>
<dbReference type="PIRSF" id="PIRSF036978">
    <property type="entry name" value="UCP036978_PHPhdr"/>
    <property type="match status" value="1"/>
</dbReference>